<organism evidence="2 3">
    <name type="scientific">Senna tora</name>
    <dbReference type="NCBI Taxonomy" id="362788"/>
    <lineage>
        <taxon>Eukaryota</taxon>
        <taxon>Viridiplantae</taxon>
        <taxon>Streptophyta</taxon>
        <taxon>Embryophyta</taxon>
        <taxon>Tracheophyta</taxon>
        <taxon>Spermatophyta</taxon>
        <taxon>Magnoliopsida</taxon>
        <taxon>eudicotyledons</taxon>
        <taxon>Gunneridae</taxon>
        <taxon>Pentapetalae</taxon>
        <taxon>rosids</taxon>
        <taxon>fabids</taxon>
        <taxon>Fabales</taxon>
        <taxon>Fabaceae</taxon>
        <taxon>Caesalpinioideae</taxon>
        <taxon>Cassia clade</taxon>
        <taxon>Senna</taxon>
    </lineage>
</organism>
<evidence type="ECO:0000256" key="1">
    <source>
        <dbReference type="SAM" id="Phobius"/>
    </source>
</evidence>
<sequence>MAYEEVEVGKYMLRHLGNGKEFQEWEKISASKIAPSSKPYGLYFLGQPLFFFISIIATVGATSKAVVCGDRTLA</sequence>
<dbReference type="AlphaFoldDB" id="A0A834WSV9"/>
<comment type="caution">
    <text evidence="2">The sequence shown here is derived from an EMBL/GenBank/DDBJ whole genome shotgun (WGS) entry which is preliminary data.</text>
</comment>
<evidence type="ECO:0000313" key="2">
    <source>
        <dbReference type="EMBL" id="KAF7831709.1"/>
    </source>
</evidence>
<dbReference type="Proteomes" id="UP000634136">
    <property type="component" value="Unassembled WGS sequence"/>
</dbReference>
<keyword evidence="3" id="KW-1185">Reference proteome</keyword>
<name>A0A834WSV9_9FABA</name>
<reference evidence="2" key="1">
    <citation type="submission" date="2020-09" db="EMBL/GenBank/DDBJ databases">
        <title>Genome-Enabled Discovery of Anthraquinone Biosynthesis in Senna tora.</title>
        <authorList>
            <person name="Kang S.-H."/>
            <person name="Pandey R.P."/>
            <person name="Lee C.-M."/>
            <person name="Sim J.-S."/>
            <person name="Jeong J.-T."/>
            <person name="Choi B.-S."/>
            <person name="Jung M."/>
            <person name="Ginzburg D."/>
            <person name="Zhao K."/>
            <person name="Won S.Y."/>
            <person name="Oh T.-J."/>
            <person name="Yu Y."/>
            <person name="Kim N.-H."/>
            <person name="Lee O.R."/>
            <person name="Lee T.-H."/>
            <person name="Bashyal P."/>
            <person name="Kim T.-S."/>
            <person name="Lee W.-H."/>
            <person name="Kawkins C."/>
            <person name="Kim C.-K."/>
            <person name="Kim J.S."/>
            <person name="Ahn B.O."/>
            <person name="Rhee S.Y."/>
            <person name="Sohng J.K."/>
        </authorList>
    </citation>
    <scope>NUCLEOTIDE SEQUENCE</scope>
    <source>
        <tissue evidence="2">Leaf</tissue>
    </source>
</reference>
<gene>
    <name evidence="2" type="ORF">G2W53_014042</name>
</gene>
<keyword evidence="1" id="KW-0812">Transmembrane</keyword>
<dbReference type="EMBL" id="JAAIUW010000005">
    <property type="protein sequence ID" value="KAF7831709.1"/>
    <property type="molecule type" value="Genomic_DNA"/>
</dbReference>
<accession>A0A834WSV9</accession>
<proteinExistence type="predicted"/>
<protein>
    <submittedName>
        <fullName evidence="2">Uncharacterized protein</fullName>
    </submittedName>
</protein>
<evidence type="ECO:0000313" key="3">
    <source>
        <dbReference type="Proteomes" id="UP000634136"/>
    </source>
</evidence>
<keyword evidence="1" id="KW-0472">Membrane</keyword>
<keyword evidence="1" id="KW-1133">Transmembrane helix</keyword>
<feature type="transmembrane region" description="Helical" evidence="1">
    <location>
        <begin position="40"/>
        <end position="61"/>
    </location>
</feature>